<evidence type="ECO:0000259" key="1">
    <source>
        <dbReference type="PROSITE" id="PS50837"/>
    </source>
</evidence>
<proteinExistence type="predicted"/>
<feature type="domain" description="NACHT" evidence="1">
    <location>
        <begin position="268"/>
        <end position="388"/>
    </location>
</feature>
<reference evidence="2" key="1">
    <citation type="submission" date="2017-04" db="EMBL/GenBank/DDBJ databases">
        <title>Genome deletions in a multicellular cyanobacterial endosymbiont for morphological adaptation in marine diatoms.</title>
        <authorList>
            <person name="Wang Y."/>
            <person name="Gao H."/>
            <person name="Li R."/>
            <person name="Xu X."/>
        </authorList>
    </citation>
    <scope>NUCLEOTIDE SEQUENCE</scope>
    <source>
        <strain evidence="2">FACHB 800</strain>
    </source>
</reference>
<dbReference type="InterPro" id="IPR027417">
    <property type="entry name" value="P-loop_NTPase"/>
</dbReference>
<keyword evidence="3" id="KW-1185">Reference proteome</keyword>
<dbReference type="PROSITE" id="PS50837">
    <property type="entry name" value="NACHT"/>
    <property type="match status" value="1"/>
</dbReference>
<dbReference type="Proteomes" id="UP000683511">
    <property type="component" value="Chromosome"/>
</dbReference>
<organism evidence="2 3">
    <name type="scientific">Richelia sinica FACHB-800</name>
    <dbReference type="NCBI Taxonomy" id="1357546"/>
    <lineage>
        <taxon>Bacteria</taxon>
        <taxon>Bacillati</taxon>
        <taxon>Cyanobacteriota</taxon>
        <taxon>Cyanophyceae</taxon>
        <taxon>Nostocales</taxon>
        <taxon>Nostocaceae</taxon>
        <taxon>Richelia</taxon>
    </lineage>
</organism>
<dbReference type="PANTHER" id="PTHR46844:SF1">
    <property type="entry name" value="SLR5058 PROTEIN"/>
    <property type="match status" value="1"/>
</dbReference>
<dbReference type="KEGG" id="rsin:B6N60_04599"/>
<dbReference type="EMBL" id="CP021056">
    <property type="protein sequence ID" value="QXE25879.1"/>
    <property type="molecule type" value="Genomic_DNA"/>
</dbReference>
<dbReference type="Gene3D" id="3.40.50.300">
    <property type="entry name" value="P-loop containing nucleotide triphosphate hydrolases"/>
    <property type="match status" value="1"/>
</dbReference>
<name>A0A975TBY1_9NOST</name>
<sequence length="680" mass="79343">MTDYNLAGLSTRSFEQLIQAIALKVVSSGVVVFGDGPDGGREATFNGLTHYPSEGNPWNGYIVIQAKFRQKPQNPQEDGEWALKQLKSELKDFANPIKGRRLPDYYIFATNVVLTPVQDKGSKDKAYDIFEEFKDSVPLKGYDIWDYDKIRGFLDNFEDIRRAYGFITPGDVLAKISDFIEPRKDLFADKYTNPEDIEVLVQKVRSHFHKTIQNECENLCTFNLLYYHMPGNLSQIYVQTTLNESQPFSSEEFSPERKLWEEVVVKNPKLMVLGKPGAGKTTLLQYIAVHCDDINFKPQPIPVFISLKTLAENAKSADEISLISYIRKKYCRRHVSEQELKILLDNGRLLFLLDGLDEVIEEKIKAVVREIHQLVDEYGDNRFILSCRKEYQAYKSRLFGNFNLCKVAEFEQLQIDNFIKNWFAGSNDGTQLSKEILANNLTHKLKLEENKRIRELADTPLLLHLICLIFIERGDLPTKKVKIFKKGIDILLEKWNQFNDRAYLDVYELKKTLRKIAAITFEQGISSFEEDEIFPLIKTNICRLSDIEFVSGILRKKNWQTYSFSHQIFQEYLAAEELVYSELIYSNLFTHITDKRWREVFLLAFSLIQQADEYLWIMKEKIDLLLNPEKELYIFLNWVYEKSLNITLNSVKARLFYISLYVDFFIDTDINKLSEFEIEE</sequence>
<evidence type="ECO:0000313" key="3">
    <source>
        <dbReference type="Proteomes" id="UP000683511"/>
    </source>
</evidence>
<dbReference type="SUPFAM" id="SSF52540">
    <property type="entry name" value="P-loop containing nucleoside triphosphate hydrolases"/>
    <property type="match status" value="1"/>
</dbReference>
<evidence type="ECO:0000313" key="2">
    <source>
        <dbReference type="EMBL" id="QXE25879.1"/>
    </source>
</evidence>
<dbReference type="PANTHER" id="PTHR46844">
    <property type="entry name" value="SLR5058 PROTEIN"/>
    <property type="match status" value="1"/>
</dbReference>
<protein>
    <submittedName>
        <fullName evidence="2">NACHT family NTPase</fullName>
    </submittedName>
</protein>
<dbReference type="InterPro" id="IPR007111">
    <property type="entry name" value="NACHT_NTPase"/>
</dbReference>
<gene>
    <name evidence="2" type="ORF">B6N60_04599</name>
</gene>
<dbReference type="Pfam" id="PF05729">
    <property type="entry name" value="NACHT"/>
    <property type="match status" value="1"/>
</dbReference>
<accession>A0A975TBY1</accession>
<dbReference type="AlphaFoldDB" id="A0A975TBY1"/>